<name>A0ABM8AC62_9DEIO</name>
<dbReference type="EC" id="6.1.1.-" evidence="7"/>
<reference evidence="10" key="1">
    <citation type="submission" date="2022-07" db="EMBL/GenBank/DDBJ databases">
        <title>Complete Genome Sequence of the Radioresistant Bacterium Deinococcus aetherius ST0316, Isolated from the Air Dust collected in Lower Stratosphere above Japan.</title>
        <authorList>
            <person name="Satoh K."/>
            <person name="Hagiwara K."/>
            <person name="Katsumata K."/>
            <person name="Kubo A."/>
            <person name="Yokobori S."/>
            <person name="Yamagishi A."/>
            <person name="Oono Y."/>
            <person name="Narumi I."/>
        </authorList>
    </citation>
    <scope>NUCLEOTIDE SEQUENCE</scope>
    <source>
        <strain evidence="10">ST0316</strain>
    </source>
</reference>
<feature type="domain" description="Glutamyl/glutaminyl-tRNA synthetase class Ib catalytic" evidence="9">
    <location>
        <begin position="8"/>
        <end position="273"/>
    </location>
</feature>
<protein>
    <recommendedName>
        <fullName evidence="7">Glutamyl-Q tRNA(Asp) synthetase</fullName>
        <shortName evidence="7">Glu-Q-RSs</shortName>
        <ecNumber evidence="7">6.1.1.-</ecNumber>
    </recommendedName>
</protein>
<evidence type="ECO:0000256" key="3">
    <source>
        <dbReference type="ARBA" id="ARBA00022741"/>
    </source>
</evidence>
<organism evidence="10 11">
    <name type="scientific">Deinococcus aetherius</name>
    <dbReference type="NCBI Taxonomy" id="200252"/>
    <lineage>
        <taxon>Bacteria</taxon>
        <taxon>Thermotogati</taxon>
        <taxon>Deinococcota</taxon>
        <taxon>Deinococci</taxon>
        <taxon>Deinococcales</taxon>
        <taxon>Deinococcaceae</taxon>
        <taxon>Deinococcus</taxon>
    </lineage>
</organism>
<dbReference type="NCBIfam" id="NF004315">
    <property type="entry name" value="PRK05710.1-4"/>
    <property type="match status" value="1"/>
</dbReference>
<dbReference type="SUPFAM" id="SSF52374">
    <property type="entry name" value="Nucleotidylyl transferase"/>
    <property type="match status" value="1"/>
</dbReference>
<evidence type="ECO:0000256" key="6">
    <source>
        <dbReference type="ARBA" id="ARBA00023146"/>
    </source>
</evidence>
<comment type="cofactor">
    <cofactor evidence="7">
        <name>Zn(2+)</name>
        <dbReference type="ChEBI" id="CHEBI:29105"/>
    </cofactor>
    <text evidence="7">Binds 1 zinc ion per subunit.</text>
</comment>
<dbReference type="PANTHER" id="PTHR43311">
    <property type="entry name" value="GLUTAMATE--TRNA LIGASE"/>
    <property type="match status" value="1"/>
</dbReference>
<evidence type="ECO:0000256" key="1">
    <source>
        <dbReference type="ARBA" id="ARBA00022598"/>
    </source>
</evidence>
<feature type="binding site" evidence="7">
    <location>
        <position position="98"/>
    </location>
    <ligand>
        <name>Zn(2+)</name>
        <dbReference type="ChEBI" id="CHEBI:29105"/>
    </ligand>
</feature>
<dbReference type="PROSITE" id="PS00178">
    <property type="entry name" value="AA_TRNA_LIGASE_I"/>
    <property type="match status" value="1"/>
</dbReference>
<feature type="short sequence motif" description="'KMSKS' region" evidence="7">
    <location>
        <begin position="238"/>
        <end position="242"/>
    </location>
</feature>
<dbReference type="InterPro" id="IPR020058">
    <property type="entry name" value="Glu/Gln-tRNA-synth_Ib_cat-dom"/>
</dbReference>
<proteinExistence type="inferred from homology"/>
<evidence type="ECO:0000313" key="11">
    <source>
        <dbReference type="Proteomes" id="UP001064971"/>
    </source>
</evidence>
<evidence type="ECO:0000256" key="2">
    <source>
        <dbReference type="ARBA" id="ARBA00022723"/>
    </source>
</evidence>
<gene>
    <name evidence="7 10" type="primary">gluQ</name>
    <name evidence="10" type="ORF">DAETH_13200</name>
</gene>
<keyword evidence="4 7" id="KW-0862">Zinc</keyword>
<keyword evidence="2 7" id="KW-0479">Metal-binding</keyword>
<feature type="short sequence motif" description="'HIGH' region" evidence="7">
    <location>
        <begin position="14"/>
        <end position="24"/>
    </location>
</feature>
<dbReference type="Gene3D" id="3.40.50.620">
    <property type="entry name" value="HUPs"/>
    <property type="match status" value="1"/>
</dbReference>
<accession>A0ABM8AC62</accession>
<keyword evidence="8" id="KW-0648">Protein biosynthesis</keyword>
<keyword evidence="3 7" id="KW-0547">Nucleotide-binding</keyword>
<feature type="binding site" evidence="7">
    <location>
        <position position="123"/>
    </location>
    <ligand>
        <name>Zn(2+)</name>
        <dbReference type="ChEBI" id="CHEBI:29105"/>
    </ligand>
</feature>
<dbReference type="InterPro" id="IPR000924">
    <property type="entry name" value="Glu/Gln-tRNA-synth"/>
</dbReference>
<dbReference type="RefSeq" id="WP_264777123.1">
    <property type="nucleotide sequence ID" value="NZ_AP026560.1"/>
</dbReference>
<feature type="binding site" evidence="7">
    <location>
        <position position="200"/>
    </location>
    <ligand>
        <name>L-glutamate</name>
        <dbReference type="ChEBI" id="CHEBI:29985"/>
    </ligand>
</feature>
<dbReference type="NCBIfam" id="TIGR03838">
    <property type="entry name" value="queuosine_YadB"/>
    <property type="match status" value="1"/>
</dbReference>
<dbReference type="Pfam" id="PF00749">
    <property type="entry name" value="tRNA-synt_1c"/>
    <property type="match status" value="1"/>
</dbReference>
<comment type="function">
    <text evidence="7">Catalyzes the tRNA-independent activation of glutamate in presence of ATP and the subsequent transfer of glutamate onto a tRNA(Asp). Glutamate is transferred on the 2-amino-5-(4,5-dihydroxy-2-cyclopenten-1-yl) moiety of the queuosine in the wobble position of the QUC anticodon.</text>
</comment>
<evidence type="ECO:0000256" key="7">
    <source>
        <dbReference type="HAMAP-Rule" id="MF_01428"/>
    </source>
</evidence>
<keyword evidence="11" id="KW-1185">Reference proteome</keyword>
<evidence type="ECO:0000256" key="4">
    <source>
        <dbReference type="ARBA" id="ARBA00022833"/>
    </source>
</evidence>
<keyword evidence="5 7" id="KW-0067">ATP-binding</keyword>
<evidence type="ECO:0000256" key="5">
    <source>
        <dbReference type="ARBA" id="ARBA00022840"/>
    </source>
</evidence>
<feature type="binding site" evidence="7">
    <location>
        <begin position="11"/>
        <end position="15"/>
    </location>
    <ligand>
        <name>L-glutamate</name>
        <dbReference type="ChEBI" id="CHEBI:29985"/>
    </ligand>
</feature>
<keyword evidence="1 7" id="KW-0436">Ligase</keyword>
<dbReference type="InterPro" id="IPR022380">
    <property type="entry name" value="Glu-Q_tRNA(Asp)_Synthase"/>
</dbReference>
<dbReference type="InterPro" id="IPR001412">
    <property type="entry name" value="aa-tRNA-synth_I_CS"/>
</dbReference>
<keyword evidence="6 7" id="KW-0030">Aminoacyl-tRNA synthetase</keyword>
<feature type="binding site" evidence="7">
    <location>
        <position position="100"/>
    </location>
    <ligand>
        <name>Zn(2+)</name>
        <dbReference type="ChEBI" id="CHEBI:29105"/>
    </ligand>
</feature>
<comment type="similarity">
    <text evidence="7">Belongs to the class-I aminoacyl-tRNA synthetase family. GluQ subfamily.</text>
</comment>
<dbReference type="EMBL" id="AP026560">
    <property type="protein sequence ID" value="BDP41351.1"/>
    <property type="molecule type" value="Genomic_DNA"/>
</dbReference>
<dbReference type="NCBIfam" id="NF004314">
    <property type="entry name" value="PRK05710.1-3"/>
    <property type="match status" value="1"/>
</dbReference>
<dbReference type="PRINTS" id="PR00987">
    <property type="entry name" value="TRNASYNTHGLU"/>
</dbReference>
<dbReference type="Proteomes" id="UP001064971">
    <property type="component" value="Chromosome"/>
</dbReference>
<dbReference type="InterPro" id="IPR049940">
    <property type="entry name" value="GluQ/Sye"/>
</dbReference>
<evidence type="ECO:0000313" key="10">
    <source>
        <dbReference type="EMBL" id="BDP41351.1"/>
    </source>
</evidence>
<feature type="binding site" evidence="7">
    <location>
        <position position="127"/>
    </location>
    <ligand>
        <name>Zn(2+)</name>
        <dbReference type="ChEBI" id="CHEBI:29105"/>
    </ligand>
</feature>
<dbReference type="InterPro" id="IPR014729">
    <property type="entry name" value="Rossmann-like_a/b/a_fold"/>
</dbReference>
<evidence type="ECO:0000256" key="8">
    <source>
        <dbReference type="RuleBase" id="RU363037"/>
    </source>
</evidence>
<evidence type="ECO:0000259" key="9">
    <source>
        <dbReference type="Pfam" id="PF00749"/>
    </source>
</evidence>
<dbReference type="HAMAP" id="MF_01428">
    <property type="entry name" value="Glu_Q_tRNA_synth"/>
    <property type="match status" value="1"/>
</dbReference>
<dbReference type="PANTHER" id="PTHR43311:SF1">
    <property type="entry name" value="GLUTAMYL-Q TRNA(ASP) SYNTHETASE"/>
    <property type="match status" value="1"/>
</dbReference>
<feature type="binding site" evidence="7">
    <location>
        <position position="241"/>
    </location>
    <ligand>
        <name>ATP</name>
        <dbReference type="ChEBI" id="CHEBI:30616"/>
    </ligand>
</feature>
<sequence>MTSPSSPVVGRFAPSPTGAMHLGNARTALLAWLHSRALGGRHLLRFEDLDTGRVRGWAFDTTRRDLEWLGLDWDAEFVQSERLDVYAEAVAQLDTYPCTCTRREVLAAIQASAGAPHGEEPVYPGTCRAGSVNPGRPAALRWRVPDETVCAHDVLTGETLCQHLHGEVGDFVLRRNDGAYAYHLAVVVDDGLMGVTDVVRGADLWPATPRQVALQKALGSPTPRYLHVPLMTDFRGERLAKRGGAPPLMALQEGGEEPGRVLAALARSLGWEVPETVCPEELLPSWRAQLAAAQFPLSPQT</sequence>
<feature type="binding site" evidence="7">
    <location>
        <position position="47"/>
    </location>
    <ligand>
        <name>L-glutamate</name>
        <dbReference type="ChEBI" id="CHEBI:29985"/>
    </ligand>
</feature>
<feature type="binding site" evidence="7">
    <location>
        <position position="182"/>
    </location>
    <ligand>
        <name>L-glutamate</name>
        <dbReference type="ChEBI" id="CHEBI:29985"/>
    </ligand>
</feature>